<dbReference type="SMART" id="SM00904">
    <property type="entry name" value="Flavokinase"/>
    <property type="match status" value="1"/>
</dbReference>
<evidence type="ECO:0000256" key="5">
    <source>
        <dbReference type="ARBA" id="ARBA00022643"/>
    </source>
</evidence>
<dbReference type="NCBIfam" id="NF004162">
    <property type="entry name" value="PRK05627.1-5"/>
    <property type="match status" value="1"/>
</dbReference>
<dbReference type="EC" id="2.7.7.2" evidence="15"/>
<accession>A0ABV8MIN8</accession>
<comment type="pathway">
    <text evidence="2 15">Cofactor biosynthesis; FAD biosynthesis; FAD from FMN: step 1/1.</text>
</comment>
<dbReference type="NCBIfam" id="TIGR00083">
    <property type="entry name" value="ribF"/>
    <property type="match status" value="1"/>
</dbReference>
<keyword evidence="7 15" id="KW-0548">Nucleotidyltransferase</keyword>
<dbReference type="NCBIfam" id="NF004163">
    <property type="entry name" value="PRK05627.1-6"/>
    <property type="match status" value="1"/>
</dbReference>
<dbReference type="EC" id="2.7.1.26" evidence="15"/>
<dbReference type="InterPro" id="IPR014729">
    <property type="entry name" value="Rossmann-like_a/b/a_fold"/>
</dbReference>
<comment type="pathway">
    <text evidence="3 15">Cofactor biosynthesis; FMN biosynthesis; FMN from riboflavin (ATP route): step 1/1.</text>
</comment>
<dbReference type="Proteomes" id="UP001595791">
    <property type="component" value="Unassembled WGS sequence"/>
</dbReference>
<dbReference type="SUPFAM" id="SSF52374">
    <property type="entry name" value="Nucleotidylyl transferase"/>
    <property type="match status" value="1"/>
</dbReference>
<evidence type="ECO:0000259" key="16">
    <source>
        <dbReference type="SMART" id="SM00904"/>
    </source>
</evidence>
<dbReference type="InterPro" id="IPR015864">
    <property type="entry name" value="FAD_synthase"/>
</dbReference>
<dbReference type="CDD" id="cd02064">
    <property type="entry name" value="FAD_synthetase_N"/>
    <property type="match status" value="1"/>
</dbReference>
<evidence type="ECO:0000256" key="2">
    <source>
        <dbReference type="ARBA" id="ARBA00004726"/>
    </source>
</evidence>
<dbReference type="Gene3D" id="3.40.50.620">
    <property type="entry name" value="HUPs"/>
    <property type="match status" value="1"/>
</dbReference>
<evidence type="ECO:0000256" key="4">
    <source>
        <dbReference type="ARBA" id="ARBA00022630"/>
    </source>
</evidence>
<dbReference type="PANTHER" id="PTHR22749:SF6">
    <property type="entry name" value="RIBOFLAVIN KINASE"/>
    <property type="match status" value="1"/>
</dbReference>
<keyword evidence="18" id="KW-1185">Reference proteome</keyword>
<comment type="similarity">
    <text evidence="15">Belongs to the ribF family.</text>
</comment>
<evidence type="ECO:0000256" key="12">
    <source>
        <dbReference type="ARBA" id="ARBA00023268"/>
    </source>
</evidence>
<evidence type="ECO:0000256" key="7">
    <source>
        <dbReference type="ARBA" id="ARBA00022695"/>
    </source>
</evidence>
<comment type="catalytic activity">
    <reaction evidence="13 15">
        <text>riboflavin + ATP = FMN + ADP + H(+)</text>
        <dbReference type="Rhea" id="RHEA:14357"/>
        <dbReference type="ChEBI" id="CHEBI:15378"/>
        <dbReference type="ChEBI" id="CHEBI:30616"/>
        <dbReference type="ChEBI" id="CHEBI:57986"/>
        <dbReference type="ChEBI" id="CHEBI:58210"/>
        <dbReference type="ChEBI" id="CHEBI:456216"/>
        <dbReference type="EC" id="2.7.1.26"/>
    </reaction>
</comment>
<dbReference type="InterPro" id="IPR002606">
    <property type="entry name" value="Riboflavin_kinase_bac"/>
</dbReference>
<dbReference type="Pfam" id="PF06574">
    <property type="entry name" value="FAD_syn"/>
    <property type="match status" value="1"/>
</dbReference>
<evidence type="ECO:0000256" key="8">
    <source>
        <dbReference type="ARBA" id="ARBA00022741"/>
    </source>
</evidence>
<keyword evidence="12" id="KW-0511">Multifunctional enzyme</keyword>
<gene>
    <name evidence="17" type="ORF">ACFOW7_01430</name>
</gene>
<name>A0ABV8MIN8_9NEIS</name>
<keyword evidence="11 15" id="KW-0067">ATP-binding</keyword>
<keyword evidence="5 15" id="KW-0288">FMN</keyword>
<keyword evidence="10 15" id="KW-0274">FAD</keyword>
<evidence type="ECO:0000256" key="1">
    <source>
        <dbReference type="ARBA" id="ARBA00002121"/>
    </source>
</evidence>
<evidence type="ECO:0000256" key="3">
    <source>
        <dbReference type="ARBA" id="ARBA00005201"/>
    </source>
</evidence>
<feature type="domain" description="Riboflavin kinase" evidence="16">
    <location>
        <begin position="181"/>
        <end position="305"/>
    </location>
</feature>
<comment type="catalytic activity">
    <reaction evidence="14 15">
        <text>FMN + ATP + H(+) = FAD + diphosphate</text>
        <dbReference type="Rhea" id="RHEA:17237"/>
        <dbReference type="ChEBI" id="CHEBI:15378"/>
        <dbReference type="ChEBI" id="CHEBI:30616"/>
        <dbReference type="ChEBI" id="CHEBI:33019"/>
        <dbReference type="ChEBI" id="CHEBI:57692"/>
        <dbReference type="ChEBI" id="CHEBI:58210"/>
        <dbReference type="EC" id="2.7.7.2"/>
    </reaction>
</comment>
<evidence type="ECO:0000313" key="18">
    <source>
        <dbReference type="Proteomes" id="UP001595791"/>
    </source>
</evidence>
<dbReference type="Pfam" id="PF01687">
    <property type="entry name" value="Flavokinase"/>
    <property type="match status" value="1"/>
</dbReference>
<dbReference type="InterPro" id="IPR023468">
    <property type="entry name" value="Riboflavin_kinase"/>
</dbReference>
<keyword evidence="8 15" id="KW-0547">Nucleotide-binding</keyword>
<organism evidence="17 18">
    <name type="scientific">Chitinimonas lacunae</name>
    <dbReference type="NCBI Taxonomy" id="1963018"/>
    <lineage>
        <taxon>Bacteria</taxon>
        <taxon>Pseudomonadati</taxon>
        <taxon>Pseudomonadota</taxon>
        <taxon>Betaproteobacteria</taxon>
        <taxon>Neisseriales</taxon>
        <taxon>Chitinibacteraceae</taxon>
        <taxon>Chitinimonas</taxon>
    </lineage>
</organism>
<dbReference type="NCBIfam" id="NF004160">
    <property type="entry name" value="PRK05627.1-3"/>
    <property type="match status" value="1"/>
</dbReference>
<keyword evidence="6 15" id="KW-0808">Transferase</keyword>
<dbReference type="Gene3D" id="2.40.30.30">
    <property type="entry name" value="Riboflavin kinase-like"/>
    <property type="match status" value="1"/>
</dbReference>
<dbReference type="GO" id="GO:0003919">
    <property type="term" value="F:FMN adenylyltransferase activity"/>
    <property type="evidence" value="ECO:0007669"/>
    <property type="project" value="UniProtKB-EC"/>
</dbReference>
<protein>
    <recommendedName>
        <fullName evidence="15">Riboflavin biosynthesis protein</fullName>
    </recommendedName>
    <domain>
        <recommendedName>
            <fullName evidence="15">Riboflavin kinase</fullName>
            <ecNumber evidence="15">2.7.1.26</ecNumber>
        </recommendedName>
        <alternativeName>
            <fullName evidence="15">Flavokinase</fullName>
        </alternativeName>
    </domain>
    <domain>
        <recommendedName>
            <fullName evidence="15">FMN adenylyltransferase</fullName>
            <ecNumber evidence="15">2.7.7.2</ecNumber>
        </recommendedName>
        <alternativeName>
            <fullName evidence="15">FAD pyrophosphorylase</fullName>
        </alternativeName>
        <alternativeName>
            <fullName evidence="15">FAD synthase</fullName>
        </alternativeName>
    </domain>
</protein>
<sequence>MQVFRGVPFRPSGPCALTIGNFDGLHRGHRAMLQRLCDQAAQRGLPAAVLTFEPHPRELFNPAAAPTRLTSLREKLELLRDAGIDRVYLCHFTRRFAALDSEAFAADVLARQINARHVLVGDDFRFGRGRSGDFALLAQLGEQYGFSAEVLHEISCDGERISSTAVRQALAAGQLDRAAALLGRPYSISGRVVHGAKLGRTIGFPTANIQVKHNRPPLTGIFVVEVHGLGRPLAGAASLGARPTVDDSGTMKLEVHLLDFDQSIYGAHLRVDFLARLRDEEKYPDLASLTAQIGRDVAQARAYFDARISIPRP</sequence>
<dbReference type="PANTHER" id="PTHR22749">
    <property type="entry name" value="RIBOFLAVIN KINASE/FMN ADENYLYLTRANSFERASE"/>
    <property type="match status" value="1"/>
</dbReference>
<evidence type="ECO:0000256" key="13">
    <source>
        <dbReference type="ARBA" id="ARBA00047880"/>
    </source>
</evidence>
<evidence type="ECO:0000256" key="9">
    <source>
        <dbReference type="ARBA" id="ARBA00022777"/>
    </source>
</evidence>
<comment type="function">
    <text evidence="1">Catalyzes the phosphorylation of riboflavin to FMN followed by the adenylation of FMN to FAD.</text>
</comment>
<dbReference type="SUPFAM" id="SSF82114">
    <property type="entry name" value="Riboflavin kinase-like"/>
    <property type="match status" value="1"/>
</dbReference>
<keyword evidence="4 15" id="KW-0285">Flavoprotein</keyword>
<proteinExistence type="inferred from homology"/>
<dbReference type="PIRSF" id="PIRSF004491">
    <property type="entry name" value="FAD_Synth"/>
    <property type="match status" value="1"/>
</dbReference>
<evidence type="ECO:0000256" key="15">
    <source>
        <dbReference type="PIRNR" id="PIRNR004491"/>
    </source>
</evidence>
<evidence type="ECO:0000256" key="11">
    <source>
        <dbReference type="ARBA" id="ARBA00022840"/>
    </source>
</evidence>
<keyword evidence="9 15" id="KW-0418">Kinase</keyword>
<reference evidence="18" key="1">
    <citation type="journal article" date="2019" name="Int. J. Syst. Evol. Microbiol.">
        <title>The Global Catalogue of Microorganisms (GCM) 10K type strain sequencing project: providing services to taxonomists for standard genome sequencing and annotation.</title>
        <authorList>
            <consortium name="The Broad Institute Genomics Platform"/>
            <consortium name="The Broad Institute Genome Sequencing Center for Infectious Disease"/>
            <person name="Wu L."/>
            <person name="Ma J."/>
        </authorList>
    </citation>
    <scope>NUCLEOTIDE SEQUENCE [LARGE SCALE GENOMIC DNA]</scope>
    <source>
        <strain evidence="18">LMG 29894</strain>
    </source>
</reference>
<evidence type="ECO:0000313" key="17">
    <source>
        <dbReference type="EMBL" id="MFC4158008.1"/>
    </source>
</evidence>
<dbReference type="InterPro" id="IPR015865">
    <property type="entry name" value="Riboflavin_kinase_bac/euk"/>
</dbReference>
<evidence type="ECO:0000256" key="10">
    <source>
        <dbReference type="ARBA" id="ARBA00022827"/>
    </source>
</evidence>
<dbReference type="InterPro" id="IPR023465">
    <property type="entry name" value="Riboflavin_kinase_dom_sf"/>
</dbReference>
<dbReference type="GO" id="GO:0008531">
    <property type="term" value="F:riboflavin kinase activity"/>
    <property type="evidence" value="ECO:0007669"/>
    <property type="project" value="UniProtKB-EC"/>
</dbReference>
<dbReference type="RefSeq" id="WP_378160236.1">
    <property type="nucleotide sequence ID" value="NZ_JBHSBU010000001.1"/>
</dbReference>
<dbReference type="NCBIfam" id="NF004159">
    <property type="entry name" value="PRK05627.1-2"/>
    <property type="match status" value="1"/>
</dbReference>
<evidence type="ECO:0000256" key="6">
    <source>
        <dbReference type="ARBA" id="ARBA00022679"/>
    </source>
</evidence>
<evidence type="ECO:0000256" key="14">
    <source>
        <dbReference type="ARBA" id="ARBA00049494"/>
    </source>
</evidence>
<comment type="caution">
    <text evidence="17">The sequence shown here is derived from an EMBL/GenBank/DDBJ whole genome shotgun (WGS) entry which is preliminary data.</text>
</comment>
<dbReference type="EMBL" id="JBHSBU010000001">
    <property type="protein sequence ID" value="MFC4158008.1"/>
    <property type="molecule type" value="Genomic_DNA"/>
</dbReference>